<dbReference type="Proteomes" id="UP000813463">
    <property type="component" value="Chromosome 3"/>
</dbReference>
<reference evidence="3" key="2">
    <citation type="submission" date="2025-08" db="UniProtKB">
        <authorList>
            <consortium name="RefSeq"/>
        </authorList>
    </citation>
    <scope>IDENTIFICATION</scope>
    <source>
        <tissue evidence="3">Leaf</tissue>
    </source>
</reference>
<accession>A0ABM3REQ7</accession>
<proteinExistence type="predicted"/>
<feature type="region of interest" description="Disordered" evidence="1">
    <location>
        <begin position="235"/>
        <end position="260"/>
    </location>
</feature>
<name>A0ABM3REQ7_SPIOL</name>
<reference evidence="2" key="1">
    <citation type="journal article" date="2021" name="Nat. Commun.">
        <title>Genomic analyses provide insights into spinach domestication and the genetic basis of agronomic traits.</title>
        <authorList>
            <person name="Cai X."/>
            <person name="Sun X."/>
            <person name="Xu C."/>
            <person name="Sun H."/>
            <person name="Wang X."/>
            <person name="Ge C."/>
            <person name="Zhang Z."/>
            <person name="Wang Q."/>
            <person name="Fei Z."/>
            <person name="Jiao C."/>
            <person name="Wang Q."/>
        </authorList>
    </citation>
    <scope>NUCLEOTIDE SEQUENCE [LARGE SCALE GENOMIC DNA]</scope>
    <source>
        <strain evidence="2">cv. Varoflay</strain>
    </source>
</reference>
<evidence type="ECO:0000256" key="1">
    <source>
        <dbReference type="SAM" id="MobiDB-lite"/>
    </source>
</evidence>
<dbReference type="GeneID" id="110797570"/>
<feature type="compositionally biased region" description="Basic and acidic residues" evidence="1">
    <location>
        <begin position="107"/>
        <end position="132"/>
    </location>
</feature>
<feature type="region of interest" description="Disordered" evidence="1">
    <location>
        <begin position="106"/>
        <end position="155"/>
    </location>
</feature>
<organism evidence="2 3">
    <name type="scientific">Spinacia oleracea</name>
    <name type="common">Spinach</name>
    <dbReference type="NCBI Taxonomy" id="3562"/>
    <lineage>
        <taxon>Eukaryota</taxon>
        <taxon>Viridiplantae</taxon>
        <taxon>Streptophyta</taxon>
        <taxon>Embryophyta</taxon>
        <taxon>Tracheophyta</taxon>
        <taxon>Spermatophyta</taxon>
        <taxon>Magnoliopsida</taxon>
        <taxon>eudicotyledons</taxon>
        <taxon>Gunneridae</taxon>
        <taxon>Pentapetalae</taxon>
        <taxon>Caryophyllales</taxon>
        <taxon>Chenopodiaceae</taxon>
        <taxon>Chenopodioideae</taxon>
        <taxon>Anserineae</taxon>
        <taxon>Spinacia</taxon>
    </lineage>
</organism>
<keyword evidence="2" id="KW-1185">Reference proteome</keyword>
<gene>
    <name evidence="3" type="primary">LOC110797570</name>
</gene>
<evidence type="ECO:0000313" key="3">
    <source>
        <dbReference type="RefSeq" id="XP_056694106.1"/>
    </source>
</evidence>
<sequence>MWYLGERVSLQHSTRGRLVPKDPPETMLAKIEDVAQLYLDAVEAGDESICLLWENFVDSRGSHDGLLARLAPPVRFVLLAPRVRLRRWIRVIDSLKRHCANLTKKLTGRDREERRQGRRDSVDRESPVDTLREQAGQSLDQGPGPSTLQRHSDVERGVVPFTYAEPTRHSVRGRATRYLLRLPPGTYFGASSSQTLSAESWAYWHKMGRMRQAYDFEMQRQFMAILQPYQYPSYQQGTHRPPGTLRISEQEPVTPGTEIDRDLERYMSQNRNKEPVIEIAANDDSD</sequence>
<dbReference type="RefSeq" id="XP_056694106.1">
    <property type="nucleotide sequence ID" value="XM_056838128.1"/>
</dbReference>
<protein>
    <submittedName>
        <fullName evidence="3">Uncharacterized protein</fullName>
    </submittedName>
</protein>
<evidence type="ECO:0000313" key="2">
    <source>
        <dbReference type="Proteomes" id="UP000813463"/>
    </source>
</evidence>
<feature type="compositionally biased region" description="Polar residues" evidence="1">
    <location>
        <begin position="135"/>
        <end position="149"/>
    </location>
</feature>